<keyword evidence="5" id="KW-1185">Reference proteome</keyword>
<protein>
    <recommendedName>
        <fullName evidence="6">RHS repeat-associated core domain-containing protein</fullName>
    </recommendedName>
</protein>
<dbReference type="RefSeq" id="WP_317163761.1">
    <property type="nucleotide sequence ID" value="NZ_JAAABJ010000486.1"/>
</dbReference>
<dbReference type="Proteomes" id="UP000553459">
    <property type="component" value="Unassembled WGS sequence"/>
</dbReference>
<evidence type="ECO:0000259" key="3">
    <source>
        <dbReference type="Pfam" id="PF25023"/>
    </source>
</evidence>
<evidence type="ECO:0000313" key="5">
    <source>
        <dbReference type="Proteomes" id="UP000553459"/>
    </source>
</evidence>
<feature type="domain" description="Pierisin-like" evidence="2">
    <location>
        <begin position="192"/>
        <end position="306"/>
    </location>
</feature>
<feature type="domain" description="Teneurin-like YD-shell" evidence="3">
    <location>
        <begin position="61"/>
        <end position="160"/>
    </location>
</feature>
<dbReference type="SUPFAM" id="SSF56399">
    <property type="entry name" value="ADP-ribosylation"/>
    <property type="match status" value="1"/>
</dbReference>
<dbReference type="EMBL" id="JAAABJ010000486">
    <property type="protein sequence ID" value="NAW50964.1"/>
    <property type="molecule type" value="Genomic_DNA"/>
</dbReference>
<gene>
    <name evidence="4" type="ORF">GNY06_06115</name>
</gene>
<comment type="caution">
    <text evidence="4">The sequence shown here is derived from an EMBL/GenBank/DDBJ whole genome shotgun (WGS) entry which is preliminary data.</text>
</comment>
<dbReference type="Pfam" id="PF22596">
    <property type="entry name" value="Scabin-like"/>
    <property type="match status" value="1"/>
</dbReference>
<dbReference type="InterPro" id="IPR022385">
    <property type="entry name" value="Rhs_assc_core"/>
</dbReference>
<evidence type="ECO:0000256" key="1">
    <source>
        <dbReference type="ARBA" id="ARBA00022737"/>
    </source>
</evidence>
<reference evidence="4 5" key="1">
    <citation type="submission" date="2019-11" db="EMBL/GenBank/DDBJ databases">
        <title>Characterization of Elizabethkingia argenteiflava sp. nov., isolated from inner surface of Soybean Pods.</title>
        <authorList>
            <person name="Mo S."/>
        </authorList>
    </citation>
    <scope>NUCLEOTIDE SEQUENCE [LARGE SCALE GENOMIC DNA]</scope>
    <source>
        <strain evidence="4 5">YB22</strain>
    </source>
</reference>
<accession>A0A845PT34</accession>
<dbReference type="PRINTS" id="PR00394">
    <property type="entry name" value="RHSPROTEIN"/>
</dbReference>
<proteinExistence type="predicted"/>
<evidence type="ECO:0000313" key="4">
    <source>
        <dbReference type="EMBL" id="NAW50964.1"/>
    </source>
</evidence>
<dbReference type="InterPro" id="IPR054695">
    <property type="entry name" value="Pierisin-like_dom"/>
</dbReference>
<organism evidence="4 5">
    <name type="scientific">Elizabethkingia argenteiflava</name>
    <dbReference type="NCBI Taxonomy" id="2681556"/>
    <lineage>
        <taxon>Bacteria</taxon>
        <taxon>Pseudomonadati</taxon>
        <taxon>Bacteroidota</taxon>
        <taxon>Flavobacteriia</taxon>
        <taxon>Flavobacteriales</taxon>
        <taxon>Weeksellaceae</taxon>
        <taxon>Elizabethkingia</taxon>
    </lineage>
</organism>
<dbReference type="Gene3D" id="3.90.210.10">
    <property type="entry name" value="Heat-Labile Enterotoxin, subunit A"/>
    <property type="match status" value="1"/>
</dbReference>
<name>A0A845PT34_9FLAO</name>
<dbReference type="Pfam" id="PF25023">
    <property type="entry name" value="TEN_YD-shell"/>
    <property type="match status" value="1"/>
</dbReference>
<dbReference type="PANTHER" id="PTHR32305">
    <property type="match status" value="1"/>
</dbReference>
<dbReference type="InterPro" id="IPR050708">
    <property type="entry name" value="T6SS_VgrG/RHS"/>
</dbReference>
<evidence type="ECO:0008006" key="6">
    <source>
        <dbReference type="Google" id="ProtNLM"/>
    </source>
</evidence>
<dbReference type="InterPro" id="IPR056823">
    <property type="entry name" value="TEN-like_YD-shell"/>
</dbReference>
<dbReference type="PANTHER" id="PTHR32305:SF15">
    <property type="entry name" value="PROTEIN RHSA-RELATED"/>
    <property type="match status" value="1"/>
</dbReference>
<feature type="non-terminal residue" evidence="4">
    <location>
        <position position="1"/>
    </location>
</feature>
<keyword evidence="1" id="KW-0677">Repeat</keyword>
<dbReference type="AlphaFoldDB" id="A0A845PT34"/>
<evidence type="ECO:0000259" key="2">
    <source>
        <dbReference type="Pfam" id="PF22596"/>
    </source>
</evidence>
<dbReference type="NCBIfam" id="TIGR03696">
    <property type="entry name" value="Rhs_assc_core"/>
    <property type="match status" value="1"/>
</dbReference>
<dbReference type="Gene3D" id="2.180.10.10">
    <property type="entry name" value="RHS repeat-associated core"/>
    <property type="match status" value="1"/>
</dbReference>
<sequence>KRISFVYDALGRRIAKEYKGRVTRWLWDGNVPLHEWQYEGSFRPVWSMGDENNLHQMPESTENLITWLYEQGSFVPCGKLVGEEKYSIVSDYLGTPSHAYDSSGSLVWERELDVYGSPRKGNHDFVPFLYQGQYVDIETGLAYNRFRYYDPQIGNFISQDPIGLLGNNPNLYAYTYDSNSQVDPFGLDMITVYRFDQRSPATIKSGGGFHAKIPGANVDLKDYAVNNTKSQYISTTYDINSAIDFGNISYDYKGNGYIYKIEIDSYKGINVNDILGTESPFPSEKEIAFIDKIPNENIKGYIHAKDIKNSNNINWHCY</sequence>